<protein>
    <submittedName>
        <fullName evidence="2">GNAT family N-acetyltransferase</fullName>
    </submittedName>
</protein>
<accession>A0A4Y6V3S0</accession>
<evidence type="ECO:0000313" key="2">
    <source>
        <dbReference type="EMBL" id="QDH23157.1"/>
    </source>
</evidence>
<dbReference type="Gene3D" id="3.40.630.30">
    <property type="match status" value="1"/>
</dbReference>
<dbReference type="Proteomes" id="UP000316968">
    <property type="component" value="Chromosome"/>
</dbReference>
<dbReference type="InterPro" id="IPR000182">
    <property type="entry name" value="GNAT_dom"/>
</dbReference>
<gene>
    <name evidence="2" type="ORF">FFV09_21210</name>
</gene>
<name>A0A4Y6V3S0_SACBS</name>
<proteinExistence type="predicted"/>
<keyword evidence="2" id="KW-0808">Transferase</keyword>
<dbReference type="OrthoDB" id="9795206at2"/>
<evidence type="ECO:0000313" key="3">
    <source>
        <dbReference type="Proteomes" id="UP000316968"/>
    </source>
</evidence>
<dbReference type="AlphaFoldDB" id="A0A4Y6V3S0"/>
<dbReference type="PANTHER" id="PTHR43415">
    <property type="entry name" value="SPERMIDINE N(1)-ACETYLTRANSFERASE"/>
    <property type="match status" value="1"/>
</dbReference>
<sequence>MKKADFTKKPVLTGQRTILRPFEPGDGEKMVSILEEVDVRRLTGSAENDEEAHASTTLEQAEHVRVWYDTRNAANDRLDLAIVDAVSGELVGEAVFNEYDENTGNVNFRILIGAAGQGRGLGSEAIALFVQYGFEELGLHRIGLEVFSFNPRAERTYVKNGFVLEGVKREEFAYNGEYIDSKVYGMLRGDYDSRTFRP</sequence>
<dbReference type="SUPFAM" id="SSF55729">
    <property type="entry name" value="Acyl-CoA N-acyltransferases (Nat)"/>
    <property type="match status" value="1"/>
</dbReference>
<dbReference type="InterPro" id="IPR016181">
    <property type="entry name" value="Acyl_CoA_acyltransferase"/>
</dbReference>
<dbReference type="PANTHER" id="PTHR43415:SF3">
    <property type="entry name" value="GNAT-FAMILY ACETYLTRANSFERASE"/>
    <property type="match status" value="1"/>
</dbReference>
<keyword evidence="3" id="KW-1185">Reference proteome</keyword>
<dbReference type="EMBL" id="CP041217">
    <property type="protein sequence ID" value="QDH23157.1"/>
    <property type="molecule type" value="Genomic_DNA"/>
</dbReference>
<dbReference type="Pfam" id="PF13302">
    <property type="entry name" value="Acetyltransf_3"/>
    <property type="match status" value="1"/>
</dbReference>
<dbReference type="PROSITE" id="PS51186">
    <property type="entry name" value="GNAT"/>
    <property type="match status" value="1"/>
</dbReference>
<dbReference type="GO" id="GO:0016747">
    <property type="term" value="F:acyltransferase activity, transferring groups other than amino-acyl groups"/>
    <property type="evidence" value="ECO:0007669"/>
    <property type="project" value="InterPro"/>
</dbReference>
<dbReference type="KEGG" id="saca:FFV09_21210"/>
<reference evidence="2 3" key="1">
    <citation type="submission" date="2019-06" db="EMBL/GenBank/DDBJ databases">
        <title>Saccharibacillus brassicae sp. nov., an endophytic bacterium isolated from Chinese cabbage seeds (Brassica pekinensis).</title>
        <authorList>
            <person name="Jiang L."/>
            <person name="Lee J."/>
            <person name="Kim S.W."/>
        </authorList>
    </citation>
    <scope>NUCLEOTIDE SEQUENCE [LARGE SCALE GENOMIC DNA]</scope>
    <source>
        <strain evidence="3">KCTC 43072 / ATSA2</strain>
    </source>
</reference>
<organism evidence="2 3">
    <name type="scientific">Saccharibacillus brassicae</name>
    <dbReference type="NCBI Taxonomy" id="2583377"/>
    <lineage>
        <taxon>Bacteria</taxon>
        <taxon>Bacillati</taxon>
        <taxon>Bacillota</taxon>
        <taxon>Bacilli</taxon>
        <taxon>Bacillales</taxon>
        <taxon>Paenibacillaceae</taxon>
        <taxon>Saccharibacillus</taxon>
    </lineage>
</organism>
<dbReference type="RefSeq" id="WP_141449694.1">
    <property type="nucleotide sequence ID" value="NZ_CBCSAZ010000004.1"/>
</dbReference>
<evidence type="ECO:0000259" key="1">
    <source>
        <dbReference type="PROSITE" id="PS51186"/>
    </source>
</evidence>
<feature type="domain" description="N-acetyltransferase" evidence="1">
    <location>
        <begin position="17"/>
        <end position="185"/>
    </location>
</feature>